<keyword evidence="3" id="KW-0238">DNA-binding</keyword>
<evidence type="ECO:0000256" key="1">
    <source>
        <dbReference type="ARBA" id="ARBA00009437"/>
    </source>
</evidence>
<accession>A0ABU8FVP4</accession>
<keyword evidence="4" id="KW-0804">Transcription</keyword>
<dbReference type="Proteomes" id="UP001367922">
    <property type="component" value="Unassembled WGS sequence"/>
</dbReference>
<evidence type="ECO:0000256" key="2">
    <source>
        <dbReference type="ARBA" id="ARBA00023015"/>
    </source>
</evidence>
<comment type="caution">
    <text evidence="6">The sequence shown here is derived from an EMBL/GenBank/DDBJ whole genome shotgun (WGS) entry which is preliminary data.</text>
</comment>
<dbReference type="Pfam" id="PF00126">
    <property type="entry name" value="HTH_1"/>
    <property type="match status" value="1"/>
</dbReference>
<sequence>MESHDLWIFKHVAELQSISRTAEKLGYVQPNISQRIKSLEEELGVQLFIRNNRGVTLTEDGKILLDYTNQIMLLMDEAKTKINPKKWRESLIIGAPQTISAVKVPWLFSSFLQSNTNIDLKIKTNNKLKLQEMLSYGEVDGIFINGTYNDSQFENVYSYFENIILTSPIEQHHHPTLLINSDPSCIYRNKLLDFAEEQNWKQPNIIEFDSLESILQAVHAGLGISILPADVAHGRKEMKTIHHEKLLDKIKIDFIIKRGKQRSQSLKKFIGFLKEV</sequence>
<dbReference type="SUPFAM" id="SSF46785">
    <property type="entry name" value="Winged helix' DNA-binding domain"/>
    <property type="match status" value="1"/>
</dbReference>
<dbReference type="PRINTS" id="PR00039">
    <property type="entry name" value="HTHLYSR"/>
</dbReference>
<dbReference type="Gene3D" id="1.10.10.10">
    <property type="entry name" value="Winged helix-like DNA-binding domain superfamily/Winged helix DNA-binding domain"/>
    <property type="match status" value="1"/>
</dbReference>
<feature type="domain" description="HTH lysR-type" evidence="5">
    <location>
        <begin position="1"/>
        <end position="58"/>
    </location>
</feature>
<organism evidence="6 7">
    <name type="scientific">Bacillus yunxiaonensis</name>
    <dbReference type="NCBI Taxonomy" id="3127665"/>
    <lineage>
        <taxon>Bacteria</taxon>
        <taxon>Bacillati</taxon>
        <taxon>Bacillota</taxon>
        <taxon>Bacilli</taxon>
        <taxon>Bacillales</taxon>
        <taxon>Bacillaceae</taxon>
        <taxon>Bacillus</taxon>
    </lineage>
</organism>
<keyword evidence="2" id="KW-0805">Transcription regulation</keyword>
<dbReference type="InterPro" id="IPR000847">
    <property type="entry name" value="LysR_HTH_N"/>
</dbReference>
<gene>
    <name evidence="6" type="ORF">WAX78_11230</name>
</gene>
<evidence type="ECO:0000313" key="6">
    <source>
        <dbReference type="EMBL" id="MEI4830025.1"/>
    </source>
</evidence>
<dbReference type="PANTHER" id="PTHR30126:SF40">
    <property type="entry name" value="HTH-TYPE TRANSCRIPTIONAL REGULATOR GLTR"/>
    <property type="match status" value="1"/>
</dbReference>
<evidence type="ECO:0000313" key="7">
    <source>
        <dbReference type="Proteomes" id="UP001367922"/>
    </source>
</evidence>
<dbReference type="InterPro" id="IPR036390">
    <property type="entry name" value="WH_DNA-bd_sf"/>
</dbReference>
<dbReference type="CDD" id="cd05466">
    <property type="entry name" value="PBP2_LTTR_substrate"/>
    <property type="match status" value="1"/>
</dbReference>
<dbReference type="Gene3D" id="3.40.190.290">
    <property type="match status" value="1"/>
</dbReference>
<evidence type="ECO:0000259" key="5">
    <source>
        <dbReference type="PROSITE" id="PS50931"/>
    </source>
</evidence>
<name>A0ABU8FVP4_9BACI</name>
<evidence type="ECO:0000256" key="3">
    <source>
        <dbReference type="ARBA" id="ARBA00023125"/>
    </source>
</evidence>
<reference evidence="6 7" key="1">
    <citation type="submission" date="2024-01" db="EMBL/GenBank/DDBJ databases">
        <title>Seven novel Bacillus-like species.</title>
        <authorList>
            <person name="Liu G."/>
        </authorList>
    </citation>
    <scope>NUCLEOTIDE SEQUENCE [LARGE SCALE GENOMIC DNA]</scope>
    <source>
        <strain evidence="6 7">FJAT-53711</strain>
    </source>
</reference>
<comment type="similarity">
    <text evidence="1">Belongs to the LysR transcriptional regulatory family.</text>
</comment>
<dbReference type="Pfam" id="PF03466">
    <property type="entry name" value="LysR_substrate"/>
    <property type="match status" value="1"/>
</dbReference>
<keyword evidence="7" id="KW-1185">Reference proteome</keyword>
<dbReference type="PANTHER" id="PTHR30126">
    <property type="entry name" value="HTH-TYPE TRANSCRIPTIONAL REGULATOR"/>
    <property type="match status" value="1"/>
</dbReference>
<dbReference type="EMBL" id="JBAWSV010000003">
    <property type="protein sequence ID" value="MEI4830025.1"/>
    <property type="molecule type" value="Genomic_DNA"/>
</dbReference>
<dbReference type="SUPFAM" id="SSF53850">
    <property type="entry name" value="Periplasmic binding protein-like II"/>
    <property type="match status" value="1"/>
</dbReference>
<dbReference type="InterPro" id="IPR005119">
    <property type="entry name" value="LysR_subst-bd"/>
</dbReference>
<evidence type="ECO:0000256" key="4">
    <source>
        <dbReference type="ARBA" id="ARBA00023163"/>
    </source>
</evidence>
<dbReference type="InterPro" id="IPR036388">
    <property type="entry name" value="WH-like_DNA-bd_sf"/>
</dbReference>
<protein>
    <submittedName>
        <fullName evidence="6">LysR family transcriptional regulator</fullName>
    </submittedName>
</protein>
<proteinExistence type="inferred from homology"/>
<dbReference type="RefSeq" id="WP_336482360.1">
    <property type="nucleotide sequence ID" value="NZ_JBAWSV010000003.1"/>
</dbReference>
<dbReference type="PROSITE" id="PS50931">
    <property type="entry name" value="HTH_LYSR"/>
    <property type="match status" value="1"/>
</dbReference>